<dbReference type="AlphaFoldDB" id="A0A4Z2I4M3"/>
<dbReference type="EMBL" id="SRLO01000133">
    <property type="protein sequence ID" value="TNN72770.1"/>
    <property type="molecule type" value="Genomic_DNA"/>
</dbReference>
<sequence length="125" mass="13739">MHLAVDYVSTRRRVAHPLVVKSWKQQMSGVIGNHGRPVEAPRRSCKDPMLGARRCGLSDPPVPEQKADDVLGLIKSITHSQNINELGRQCYGSQSALGYPSGTAPNSITVQVLGYMHTFLQEIKC</sequence>
<evidence type="ECO:0000313" key="2">
    <source>
        <dbReference type="Proteomes" id="UP000314294"/>
    </source>
</evidence>
<keyword evidence="2" id="KW-1185">Reference proteome</keyword>
<comment type="caution">
    <text evidence="1">The sequence shown here is derived from an EMBL/GenBank/DDBJ whole genome shotgun (WGS) entry which is preliminary data.</text>
</comment>
<gene>
    <name evidence="1" type="ORF">EYF80_017054</name>
</gene>
<accession>A0A4Z2I4M3</accession>
<reference evidence="1 2" key="1">
    <citation type="submission" date="2019-03" db="EMBL/GenBank/DDBJ databases">
        <title>First draft genome of Liparis tanakae, snailfish: a comprehensive survey of snailfish specific genes.</title>
        <authorList>
            <person name="Kim W."/>
            <person name="Song I."/>
            <person name="Jeong J.-H."/>
            <person name="Kim D."/>
            <person name="Kim S."/>
            <person name="Ryu S."/>
            <person name="Song J.Y."/>
            <person name="Lee S.K."/>
        </authorList>
    </citation>
    <scope>NUCLEOTIDE SEQUENCE [LARGE SCALE GENOMIC DNA]</scope>
    <source>
        <tissue evidence="1">Muscle</tissue>
    </source>
</reference>
<evidence type="ECO:0000313" key="1">
    <source>
        <dbReference type="EMBL" id="TNN72770.1"/>
    </source>
</evidence>
<dbReference type="Proteomes" id="UP000314294">
    <property type="component" value="Unassembled WGS sequence"/>
</dbReference>
<organism evidence="1 2">
    <name type="scientific">Liparis tanakae</name>
    <name type="common">Tanaka's snailfish</name>
    <dbReference type="NCBI Taxonomy" id="230148"/>
    <lineage>
        <taxon>Eukaryota</taxon>
        <taxon>Metazoa</taxon>
        <taxon>Chordata</taxon>
        <taxon>Craniata</taxon>
        <taxon>Vertebrata</taxon>
        <taxon>Euteleostomi</taxon>
        <taxon>Actinopterygii</taxon>
        <taxon>Neopterygii</taxon>
        <taxon>Teleostei</taxon>
        <taxon>Neoteleostei</taxon>
        <taxon>Acanthomorphata</taxon>
        <taxon>Eupercaria</taxon>
        <taxon>Perciformes</taxon>
        <taxon>Cottioidei</taxon>
        <taxon>Cottales</taxon>
        <taxon>Liparidae</taxon>
        <taxon>Liparis</taxon>
    </lineage>
</organism>
<proteinExistence type="predicted"/>
<protein>
    <submittedName>
        <fullName evidence="1">Uncharacterized protein</fullName>
    </submittedName>
</protein>
<name>A0A4Z2I4M3_9TELE</name>